<sequence length="676" mass="75844">MSQDALDRKVTKVFAGKVVRKDLLHQIKGGENVPSYVLEYLLGKYCASDNEEEIRIGIEAVKETLASNYFRHDEANKAQSLVERKGRHRFIDRVEVRFLAGERKYWASMDHFGYTRIHIPEEFHRRFERLLEGGIWAVVDVEFRTGDQGGKDGPFHIVDLKPIQLARFDLDDYLEGRRSLSRDEWIDLLLRSVGLEPVRMTPRLKMLLLTRFIPFVEKNYNFIELGPRGTGKSYAFSEMSPYCMLVSGGKASTANLFYNNARRQVGLVGHWDVVAFDEVGGMRITDPDVVQIMKDYMANGRFSRGITQVLAEASLVFIGNLNHPVESLVQNSATDLFQPLPKEFDLALLDRMHFYLPGWEVPKSSKDILTDRYGFVTDYLAEAFRALRKQNRFDEAERHFRFGSHVEGRDATAIKKTVSGLLKILHPDGACTKEELAEYVELAMEGRRRVKEQLKKRGSFEFYKTSFSYIDLETDTERSVGVPEQGGAGVIPPDPLPPGTVFTAAVDAEARVALFRLEVAMTAGTGKLRTPTGLEKSLKESLNRAFSYLQNVKDKLGLGQLLAQKDIYAEAVDLSGGRVECPCGVAFFAAMISAVRNRRVQAGTVVLGDLTIQGNIKGPPSITEPLQLALESGAARVLVPVSNKAQFAALPEDVIERLDVVFYGDVERAVLKTLES</sequence>
<dbReference type="EMBL" id="FQVB01000062">
    <property type="protein sequence ID" value="SHG32547.1"/>
    <property type="molecule type" value="Genomic_DNA"/>
</dbReference>
<dbReference type="Pfam" id="PF20442">
    <property type="entry name" value="BrxL_N"/>
    <property type="match status" value="1"/>
</dbReference>
<dbReference type="InterPro" id="IPR013473">
    <property type="entry name" value="BrxL"/>
</dbReference>
<evidence type="ECO:0000313" key="4">
    <source>
        <dbReference type="EMBL" id="SHG32547.1"/>
    </source>
</evidence>
<dbReference type="InterPro" id="IPR027417">
    <property type="entry name" value="P-loop_NTPase"/>
</dbReference>
<feature type="domain" description="BREX system Lon protease-like BrxL N-terminal" evidence="3">
    <location>
        <begin position="12"/>
        <end position="143"/>
    </location>
</feature>
<dbReference type="NCBIfam" id="TIGR02653">
    <property type="entry name" value="Lon_rel_chp"/>
    <property type="match status" value="1"/>
</dbReference>
<dbReference type="AlphaFoldDB" id="A0A1M5IW51"/>
<dbReference type="InterPro" id="IPR046838">
    <property type="entry name" value="BrxL_N"/>
</dbReference>
<dbReference type="GO" id="GO:0004176">
    <property type="term" value="F:ATP-dependent peptidase activity"/>
    <property type="evidence" value="ECO:0007669"/>
    <property type="project" value="InterPro"/>
</dbReference>
<dbReference type="RefSeq" id="WP_073042134.1">
    <property type="nucleotide sequence ID" value="NZ_FQVB01000062.1"/>
</dbReference>
<name>A0A1M5IW51_9BACT</name>
<dbReference type="SUPFAM" id="SSF52540">
    <property type="entry name" value="P-loop containing nucleoside triphosphate hydrolases"/>
    <property type="match status" value="1"/>
</dbReference>
<keyword evidence="1 4" id="KW-0378">Hydrolase</keyword>
<dbReference type="OrthoDB" id="5297084at2"/>
<dbReference type="SUPFAM" id="SSF54211">
    <property type="entry name" value="Ribosomal protein S5 domain 2-like"/>
    <property type="match status" value="1"/>
</dbReference>
<dbReference type="GO" id="GO:0005524">
    <property type="term" value="F:ATP binding"/>
    <property type="evidence" value="ECO:0007669"/>
    <property type="project" value="InterPro"/>
</dbReference>
<dbReference type="GO" id="GO:0030163">
    <property type="term" value="P:protein catabolic process"/>
    <property type="evidence" value="ECO:0007669"/>
    <property type="project" value="InterPro"/>
</dbReference>
<dbReference type="InterPro" id="IPR027065">
    <property type="entry name" value="Lon_Prtase"/>
</dbReference>
<dbReference type="InterPro" id="IPR020568">
    <property type="entry name" value="Ribosomal_Su5_D2-typ_SF"/>
</dbReference>
<evidence type="ECO:0000259" key="3">
    <source>
        <dbReference type="Pfam" id="PF20442"/>
    </source>
</evidence>
<dbReference type="PANTHER" id="PTHR10046">
    <property type="entry name" value="ATP DEPENDENT LON PROTEASE FAMILY MEMBER"/>
    <property type="match status" value="1"/>
</dbReference>
<dbReference type="Pfam" id="PF13337">
    <property type="entry name" value="BrxL_ATPase"/>
    <property type="match status" value="1"/>
</dbReference>
<dbReference type="Gene3D" id="3.30.230.10">
    <property type="match status" value="1"/>
</dbReference>
<proteinExistence type="predicted"/>
<dbReference type="Proteomes" id="UP000184076">
    <property type="component" value="Unassembled WGS sequence"/>
</dbReference>
<evidence type="ECO:0000256" key="1">
    <source>
        <dbReference type="ARBA" id="ARBA00022670"/>
    </source>
</evidence>
<evidence type="ECO:0000313" key="5">
    <source>
        <dbReference type="Proteomes" id="UP000184076"/>
    </source>
</evidence>
<organism evidence="4 5">
    <name type="scientific">Desulfacinum infernum DSM 9756</name>
    <dbReference type="NCBI Taxonomy" id="1121391"/>
    <lineage>
        <taxon>Bacteria</taxon>
        <taxon>Pseudomonadati</taxon>
        <taxon>Thermodesulfobacteriota</taxon>
        <taxon>Syntrophobacteria</taxon>
        <taxon>Syntrophobacterales</taxon>
        <taxon>Syntrophobacteraceae</taxon>
        <taxon>Desulfacinum</taxon>
    </lineage>
</organism>
<keyword evidence="5" id="KW-1185">Reference proteome</keyword>
<keyword evidence="1 4" id="KW-0645">Protease</keyword>
<dbReference type="InterPro" id="IPR008269">
    <property type="entry name" value="Lon_proteolytic"/>
</dbReference>
<dbReference type="InterPro" id="IPR014061">
    <property type="entry name" value="BrxL-like"/>
</dbReference>
<dbReference type="GO" id="GO:0006508">
    <property type="term" value="P:proteolysis"/>
    <property type="evidence" value="ECO:0007669"/>
    <property type="project" value="UniProtKB-KW"/>
</dbReference>
<feature type="domain" description="Lon proteolytic" evidence="2">
    <location>
        <begin position="514"/>
        <end position="669"/>
    </location>
</feature>
<dbReference type="NCBIfam" id="TIGR02688">
    <property type="entry name" value="BREX system Lon protease-like protein BrxL"/>
    <property type="match status" value="1"/>
</dbReference>
<evidence type="ECO:0000259" key="2">
    <source>
        <dbReference type="Pfam" id="PF05362"/>
    </source>
</evidence>
<accession>A0A1M5IW51</accession>
<dbReference type="STRING" id="1121391.SAMN02745206_03684"/>
<protein>
    <submittedName>
        <fullName evidence="4">ATP-dependent Lon protease</fullName>
    </submittedName>
</protein>
<dbReference type="GO" id="GO:0004252">
    <property type="term" value="F:serine-type endopeptidase activity"/>
    <property type="evidence" value="ECO:0007669"/>
    <property type="project" value="InterPro"/>
</dbReference>
<dbReference type="InterPro" id="IPR014721">
    <property type="entry name" value="Ribsml_uS5_D2-typ_fold_subgr"/>
</dbReference>
<gene>
    <name evidence="4" type="ORF">SAMN02745206_03684</name>
</gene>
<reference evidence="5" key="1">
    <citation type="submission" date="2016-11" db="EMBL/GenBank/DDBJ databases">
        <authorList>
            <person name="Varghese N."/>
            <person name="Submissions S."/>
        </authorList>
    </citation>
    <scope>NUCLEOTIDE SEQUENCE [LARGE SCALE GENOMIC DNA]</scope>
    <source>
        <strain evidence="5">DSM 9756</strain>
    </source>
</reference>
<dbReference type="Pfam" id="PF05362">
    <property type="entry name" value="Lon_C"/>
    <property type="match status" value="1"/>
</dbReference>